<dbReference type="GO" id="GO:0005524">
    <property type="term" value="F:ATP binding"/>
    <property type="evidence" value="ECO:0007669"/>
    <property type="project" value="UniProtKB-KW"/>
</dbReference>
<evidence type="ECO:0000256" key="5">
    <source>
        <dbReference type="ARBA" id="ARBA00022840"/>
    </source>
</evidence>
<reference evidence="11" key="1">
    <citation type="journal article" date="2021" name="Front. Microbiol.">
        <title>Comprehensive Comparative Genomics and Phenotyping of Methylobacterium Species.</title>
        <authorList>
            <person name="Alessa O."/>
            <person name="Ogura Y."/>
            <person name="Fujitani Y."/>
            <person name="Takami H."/>
            <person name="Hayashi T."/>
            <person name="Sahin N."/>
            <person name="Tani A."/>
        </authorList>
    </citation>
    <scope>NUCLEOTIDE SEQUENCE</scope>
    <source>
        <strain evidence="11">NBRC 15689</strain>
    </source>
</reference>
<dbReference type="SMART" id="SM00382">
    <property type="entry name" value="AAA"/>
    <property type="match status" value="1"/>
</dbReference>
<evidence type="ECO:0000259" key="10">
    <source>
        <dbReference type="PROSITE" id="PS50929"/>
    </source>
</evidence>
<feature type="transmembrane region" description="Helical" evidence="8">
    <location>
        <begin position="136"/>
        <end position="153"/>
    </location>
</feature>
<evidence type="ECO:0000256" key="2">
    <source>
        <dbReference type="ARBA" id="ARBA00005417"/>
    </source>
</evidence>
<dbReference type="PROSITE" id="PS00211">
    <property type="entry name" value="ABC_TRANSPORTER_1"/>
    <property type="match status" value="1"/>
</dbReference>
<proteinExistence type="inferred from homology"/>
<dbReference type="InterPro" id="IPR027417">
    <property type="entry name" value="P-loop_NTPase"/>
</dbReference>
<reference evidence="11" key="2">
    <citation type="submission" date="2021-08" db="EMBL/GenBank/DDBJ databases">
        <authorList>
            <person name="Tani A."/>
            <person name="Ola A."/>
            <person name="Ogura Y."/>
            <person name="Katsura K."/>
            <person name="Hayashi T."/>
        </authorList>
    </citation>
    <scope>NUCLEOTIDE SEQUENCE</scope>
    <source>
        <strain evidence="11">NBRC 15689</strain>
    </source>
</reference>
<dbReference type="InterPro" id="IPR011527">
    <property type="entry name" value="ABC1_TM_dom"/>
</dbReference>
<dbReference type="InterPro" id="IPR003593">
    <property type="entry name" value="AAA+_ATPase"/>
</dbReference>
<evidence type="ECO:0000256" key="6">
    <source>
        <dbReference type="ARBA" id="ARBA00022989"/>
    </source>
</evidence>
<dbReference type="EMBL" id="BPQV01000008">
    <property type="protein sequence ID" value="GJE27984.1"/>
    <property type="molecule type" value="Genomic_DNA"/>
</dbReference>
<evidence type="ECO:0000256" key="1">
    <source>
        <dbReference type="ARBA" id="ARBA00004651"/>
    </source>
</evidence>
<dbReference type="Gene3D" id="3.40.50.300">
    <property type="entry name" value="P-loop containing nucleotide triphosphate hydrolases"/>
    <property type="match status" value="1"/>
</dbReference>
<evidence type="ECO:0000313" key="11">
    <source>
        <dbReference type="EMBL" id="GJE27984.1"/>
    </source>
</evidence>
<dbReference type="PROSITE" id="PS50929">
    <property type="entry name" value="ABC_TM1F"/>
    <property type="match status" value="1"/>
</dbReference>
<keyword evidence="4" id="KW-0547">Nucleotide-binding</keyword>
<keyword evidence="12" id="KW-1185">Reference proteome</keyword>
<evidence type="ECO:0000259" key="9">
    <source>
        <dbReference type="PROSITE" id="PS50893"/>
    </source>
</evidence>
<dbReference type="Pfam" id="PF00005">
    <property type="entry name" value="ABC_tran"/>
    <property type="match status" value="1"/>
</dbReference>
<evidence type="ECO:0000256" key="4">
    <source>
        <dbReference type="ARBA" id="ARBA00022741"/>
    </source>
</evidence>
<evidence type="ECO:0000313" key="12">
    <source>
        <dbReference type="Proteomes" id="UP001055156"/>
    </source>
</evidence>
<feature type="domain" description="ABC transmembrane type-1" evidence="10">
    <location>
        <begin position="102"/>
        <end position="375"/>
    </location>
</feature>
<dbReference type="PANTHER" id="PTHR43394">
    <property type="entry name" value="ATP-DEPENDENT PERMEASE MDL1, MITOCHONDRIAL"/>
    <property type="match status" value="1"/>
</dbReference>
<evidence type="ECO:0000256" key="8">
    <source>
        <dbReference type="SAM" id="Phobius"/>
    </source>
</evidence>
<feature type="transmembrane region" description="Helical" evidence="8">
    <location>
        <begin position="319"/>
        <end position="344"/>
    </location>
</feature>
<dbReference type="Gene3D" id="1.20.1560.10">
    <property type="entry name" value="ABC transporter type 1, transmembrane domain"/>
    <property type="match status" value="1"/>
</dbReference>
<comment type="caution">
    <text evidence="11">The sequence shown here is derived from an EMBL/GenBank/DDBJ whole genome shotgun (WGS) entry which is preliminary data.</text>
</comment>
<feature type="transmembrane region" description="Helical" evidence="8">
    <location>
        <begin position="212"/>
        <end position="232"/>
    </location>
</feature>
<name>A0ABQ4TBV6_METOR</name>
<evidence type="ECO:0000256" key="3">
    <source>
        <dbReference type="ARBA" id="ARBA00022692"/>
    </source>
</evidence>
<evidence type="ECO:0000256" key="7">
    <source>
        <dbReference type="ARBA" id="ARBA00023136"/>
    </source>
</evidence>
<dbReference type="InterPro" id="IPR003439">
    <property type="entry name" value="ABC_transporter-like_ATP-bd"/>
</dbReference>
<dbReference type="InterPro" id="IPR036640">
    <property type="entry name" value="ABC1_TM_sf"/>
</dbReference>
<dbReference type="PANTHER" id="PTHR43394:SF1">
    <property type="entry name" value="ATP-BINDING CASSETTE SUB-FAMILY B MEMBER 10, MITOCHONDRIAL"/>
    <property type="match status" value="1"/>
</dbReference>
<dbReference type="InterPro" id="IPR039421">
    <property type="entry name" value="Type_1_exporter"/>
</dbReference>
<protein>
    <submittedName>
        <fullName evidence="11">Alpha-hemolysin translocation ATP-binding protein HlyB</fullName>
    </submittedName>
</protein>
<keyword evidence="6 8" id="KW-1133">Transmembrane helix</keyword>
<keyword evidence="5 11" id="KW-0067">ATP-binding</keyword>
<dbReference type="Pfam" id="PF00664">
    <property type="entry name" value="ABC_membrane"/>
    <property type="match status" value="1"/>
</dbReference>
<dbReference type="PROSITE" id="PS50893">
    <property type="entry name" value="ABC_TRANSPORTER_2"/>
    <property type="match status" value="1"/>
</dbReference>
<dbReference type="SUPFAM" id="SSF52540">
    <property type="entry name" value="P-loop containing nucleoside triphosphate hydrolases"/>
    <property type="match status" value="1"/>
</dbReference>
<accession>A0ABQ4TBV6</accession>
<keyword evidence="3 8" id="KW-0812">Transmembrane</keyword>
<feature type="transmembrane region" description="Helical" evidence="8">
    <location>
        <begin position="102"/>
        <end position="124"/>
    </location>
</feature>
<dbReference type="Proteomes" id="UP001055156">
    <property type="component" value="Unassembled WGS sequence"/>
</dbReference>
<feature type="transmembrane region" description="Helical" evidence="8">
    <location>
        <begin position="238"/>
        <end position="258"/>
    </location>
</feature>
<feature type="domain" description="ABC transporter" evidence="9">
    <location>
        <begin position="413"/>
        <end position="643"/>
    </location>
</feature>
<gene>
    <name evidence="11" type="primary">hlyB</name>
    <name evidence="11" type="ORF">LKMONMHP_2846</name>
</gene>
<dbReference type="InterPro" id="IPR017871">
    <property type="entry name" value="ABC_transporter-like_CS"/>
</dbReference>
<sequence>MAMESRPLAAIDAAVLPCVAVLRDGTGIGLLAREADGTFRCRTAEGEETLSGDALDQAYSGTVLVPARAEPVEETPALPPGDPDLVRRIVKATLASRLFPQLLLAAALGNLFVLALPLYSMAVYDRIIPHHAVETLWAMTGGIVIVLLVDLFCRRMRGRIQEAIGISTSLALQQGLFGRLMNAELAHAQRRSGIVSSAFSAIEGACLAAPPLLAGLLVDLPFAVATLFYVAFLAEWVVVAPVLTILAVVGVNVGAYLAGRRAHHASARSQVHRAALIEESTRALEAVKAAGFERVASARWARLADSMGYHGHLGRNASAFAGLAASTLLQGSNVLSLVIGVFLINSGRMTTGALVASILLTSRVISPVAALAANLVRAFSLGESLKHATALGHVPSEQAGDVLRPKTPIAGGLRLTEVSFRYPNEPRPALEGINLTIAPGERVGIIGRIGSGKSTLAHLIPRLYAPDTGHVLVDEHDIRQFDPRWLRRQVAFMPQDCELFDGTIRENIVRGLPEVDETVFQAAVHASTVKDLVANHPSGYGMEVGPHGRRMSGGERQAICLARALMRDAPVLVLDEPTAAMDSQFEARIIERLRPFLAGRTVIVASHRAPVLSLVDRLVWLENGRIVADGPTREVMSQVATRAA</sequence>
<comment type="subcellular location">
    <subcellularLocation>
        <location evidence="1">Cell membrane</location>
        <topology evidence="1">Multi-pass membrane protein</topology>
    </subcellularLocation>
</comment>
<organism evidence="11 12">
    <name type="scientific">Methylobacterium organophilum</name>
    <dbReference type="NCBI Taxonomy" id="410"/>
    <lineage>
        <taxon>Bacteria</taxon>
        <taxon>Pseudomonadati</taxon>
        <taxon>Pseudomonadota</taxon>
        <taxon>Alphaproteobacteria</taxon>
        <taxon>Hyphomicrobiales</taxon>
        <taxon>Methylobacteriaceae</taxon>
        <taxon>Methylobacterium</taxon>
    </lineage>
</organism>
<keyword evidence="7 8" id="KW-0472">Membrane</keyword>
<dbReference type="SUPFAM" id="SSF90123">
    <property type="entry name" value="ABC transporter transmembrane region"/>
    <property type="match status" value="1"/>
</dbReference>
<comment type="similarity">
    <text evidence="2">Belongs to the ABC transporter superfamily.</text>
</comment>